<evidence type="ECO:0000313" key="2">
    <source>
        <dbReference type="EMBL" id="GLS91506.1"/>
    </source>
</evidence>
<protein>
    <recommendedName>
        <fullName evidence="4">DksA C4-type domain-containing protein</fullName>
    </recommendedName>
</protein>
<feature type="zinc finger region" description="dksA C4-type" evidence="1">
    <location>
        <begin position="95"/>
        <end position="119"/>
    </location>
</feature>
<gene>
    <name evidence="2" type="ORF">GCM10007916_25750</name>
</gene>
<dbReference type="Gene3D" id="1.20.120.910">
    <property type="entry name" value="DksA, coiled-coil domain"/>
    <property type="match status" value="1"/>
</dbReference>
<dbReference type="PROSITE" id="PS51128">
    <property type="entry name" value="ZF_DKSA_2"/>
    <property type="match status" value="1"/>
</dbReference>
<evidence type="ECO:0000313" key="3">
    <source>
        <dbReference type="Proteomes" id="UP001157353"/>
    </source>
</evidence>
<sequence>MVNGMYHLNEKQLAQLKLQLNSKLIKVRATINTIFLESDHSSHHLAAKNLARLSADELIEFTSQVENSSLKRNVEKLKKLDASLNNIEHSMYGLCSDCESEMCVEMLTENPTKQRCMICEDKYQKQKNNRYRL</sequence>
<name>A0ABQ6E2A8_9GAMM</name>
<dbReference type="EMBL" id="BSPQ01000013">
    <property type="protein sequence ID" value="GLS91506.1"/>
    <property type="molecule type" value="Genomic_DNA"/>
</dbReference>
<organism evidence="2 3">
    <name type="scientific">Psychromonas marina</name>
    <dbReference type="NCBI Taxonomy" id="88364"/>
    <lineage>
        <taxon>Bacteria</taxon>
        <taxon>Pseudomonadati</taxon>
        <taxon>Pseudomonadota</taxon>
        <taxon>Gammaproteobacteria</taxon>
        <taxon>Alteromonadales</taxon>
        <taxon>Psychromonadaceae</taxon>
        <taxon>Psychromonas</taxon>
    </lineage>
</organism>
<accession>A0ABQ6E2A8</accession>
<evidence type="ECO:0008006" key="4">
    <source>
        <dbReference type="Google" id="ProtNLM"/>
    </source>
</evidence>
<reference evidence="3" key="1">
    <citation type="journal article" date="2019" name="Int. J. Syst. Evol. Microbiol.">
        <title>The Global Catalogue of Microorganisms (GCM) 10K type strain sequencing project: providing services to taxonomists for standard genome sequencing and annotation.</title>
        <authorList>
            <consortium name="The Broad Institute Genomics Platform"/>
            <consortium name="The Broad Institute Genome Sequencing Center for Infectious Disease"/>
            <person name="Wu L."/>
            <person name="Ma J."/>
        </authorList>
    </citation>
    <scope>NUCLEOTIDE SEQUENCE [LARGE SCALE GENOMIC DNA]</scope>
    <source>
        <strain evidence="3">NBRC 103166</strain>
    </source>
</reference>
<keyword evidence="3" id="KW-1185">Reference proteome</keyword>
<evidence type="ECO:0000256" key="1">
    <source>
        <dbReference type="PROSITE-ProRule" id="PRU00510"/>
    </source>
</evidence>
<dbReference type="Proteomes" id="UP001157353">
    <property type="component" value="Unassembled WGS sequence"/>
</dbReference>
<proteinExistence type="predicted"/>
<comment type="caution">
    <text evidence="2">The sequence shown here is derived from an EMBL/GenBank/DDBJ whole genome shotgun (WGS) entry which is preliminary data.</text>
</comment>